<dbReference type="InterPro" id="IPR036419">
    <property type="entry name" value="Ribosomal_S3_C_sf"/>
</dbReference>
<keyword evidence="5" id="KW-1185">Reference proteome</keyword>
<dbReference type="SUPFAM" id="SSF54821">
    <property type="entry name" value="Ribosomal protein S3 C-terminal domain"/>
    <property type="match status" value="1"/>
</dbReference>
<keyword evidence="2" id="KW-0689">Ribosomal protein</keyword>
<dbReference type="GO" id="GO:2001235">
    <property type="term" value="P:positive regulation of apoptotic signaling pathway"/>
    <property type="evidence" value="ECO:0007669"/>
    <property type="project" value="TreeGrafter"/>
</dbReference>
<proteinExistence type="inferred from homology"/>
<dbReference type="PANTHER" id="PTHR11760:SF32">
    <property type="entry name" value="SMALL RIBOSOMAL SUBUNIT PROTEIN US3"/>
    <property type="match status" value="1"/>
</dbReference>
<organism evidence="4 5">
    <name type="scientific">Steinernema carpocapsae</name>
    <name type="common">Entomopathogenic nematode</name>
    <dbReference type="NCBI Taxonomy" id="34508"/>
    <lineage>
        <taxon>Eukaryota</taxon>
        <taxon>Metazoa</taxon>
        <taxon>Ecdysozoa</taxon>
        <taxon>Nematoda</taxon>
        <taxon>Chromadorea</taxon>
        <taxon>Rhabditida</taxon>
        <taxon>Tylenchina</taxon>
        <taxon>Panagrolaimomorpha</taxon>
        <taxon>Strongyloidoidea</taxon>
        <taxon>Steinernematidae</taxon>
        <taxon>Steinernema</taxon>
    </lineage>
</organism>
<sequence length="89" mass="9972">MFKAELNNFFMKELAEDGYFGLEICRTTSSVEQGDVALYVEKVFHRGLCAVSQCESLRYKLIGGLAVRRACYGVMRVIMESGAHGFPQP</sequence>
<keyword evidence="3" id="KW-0687">Ribonucleoprotein</keyword>
<dbReference type="EMBL" id="CM016762">
    <property type="protein sequence ID" value="TMS38705.1"/>
    <property type="molecule type" value="Genomic_DNA"/>
</dbReference>
<dbReference type="Gene3D" id="3.30.300.20">
    <property type="match status" value="1"/>
</dbReference>
<dbReference type="GO" id="GO:0005634">
    <property type="term" value="C:nucleus"/>
    <property type="evidence" value="ECO:0007669"/>
    <property type="project" value="TreeGrafter"/>
</dbReference>
<dbReference type="Proteomes" id="UP000298663">
    <property type="component" value="Chromosome X"/>
</dbReference>
<dbReference type="GO" id="GO:0022627">
    <property type="term" value="C:cytosolic small ribosomal subunit"/>
    <property type="evidence" value="ECO:0007669"/>
    <property type="project" value="TreeGrafter"/>
</dbReference>
<dbReference type="AlphaFoldDB" id="A0A4U8V089"/>
<dbReference type="PANTHER" id="PTHR11760">
    <property type="entry name" value="30S/40S RIBOSOMAL PROTEIN S3"/>
    <property type="match status" value="1"/>
</dbReference>
<dbReference type="InterPro" id="IPR015946">
    <property type="entry name" value="KH_dom-like_a/b"/>
</dbReference>
<evidence type="ECO:0000256" key="2">
    <source>
        <dbReference type="ARBA" id="ARBA00022980"/>
    </source>
</evidence>
<gene>
    <name evidence="4" type="ORF">L596_005367</name>
</gene>
<dbReference type="InterPro" id="IPR057258">
    <property type="entry name" value="Ribosomal_uS3"/>
</dbReference>
<accession>A0A4U8V089</accession>
<reference evidence="4 5" key="2">
    <citation type="journal article" date="2019" name="G3 (Bethesda)">
        <title>Hybrid Assembly of the Genome of the Entomopathogenic Nematode Steinernema carpocapsae Identifies the X-Chromosome.</title>
        <authorList>
            <person name="Serra L."/>
            <person name="Macchietto M."/>
            <person name="Macias-Munoz A."/>
            <person name="McGill C.J."/>
            <person name="Rodriguez I.M."/>
            <person name="Rodriguez B."/>
            <person name="Murad R."/>
            <person name="Mortazavi A."/>
        </authorList>
    </citation>
    <scope>NUCLEOTIDE SEQUENCE [LARGE SCALE GENOMIC DNA]</scope>
    <source>
        <strain evidence="4 5">ALL</strain>
    </source>
</reference>
<protein>
    <submittedName>
        <fullName evidence="4">Uncharacterized protein</fullName>
    </submittedName>
</protein>
<name>A0A4U8V089_STECR</name>
<comment type="similarity">
    <text evidence="1">Belongs to the universal ribosomal protein uS3 family.</text>
</comment>
<dbReference type="OrthoDB" id="10248446at2759"/>
<evidence type="ECO:0000256" key="3">
    <source>
        <dbReference type="ARBA" id="ARBA00023274"/>
    </source>
</evidence>
<dbReference type="STRING" id="34508.A0A4U8V089"/>
<evidence type="ECO:0000313" key="4">
    <source>
        <dbReference type="EMBL" id="TMS38705.1"/>
    </source>
</evidence>
<dbReference type="GO" id="GO:0003735">
    <property type="term" value="F:structural constituent of ribosome"/>
    <property type="evidence" value="ECO:0007669"/>
    <property type="project" value="TreeGrafter"/>
</dbReference>
<evidence type="ECO:0000313" key="5">
    <source>
        <dbReference type="Proteomes" id="UP000298663"/>
    </source>
</evidence>
<reference evidence="4 5" key="1">
    <citation type="journal article" date="2015" name="Genome Biol.">
        <title>Comparative genomics of Steinernema reveals deeply conserved gene regulatory networks.</title>
        <authorList>
            <person name="Dillman A.R."/>
            <person name="Macchietto M."/>
            <person name="Porter C.F."/>
            <person name="Rogers A."/>
            <person name="Williams B."/>
            <person name="Antoshechkin I."/>
            <person name="Lee M.M."/>
            <person name="Goodwin Z."/>
            <person name="Lu X."/>
            <person name="Lewis E.E."/>
            <person name="Goodrich-Blair H."/>
            <person name="Stock S.P."/>
            <person name="Adams B.J."/>
            <person name="Sternberg P.W."/>
            <person name="Mortazavi A."/>
        </authorList>
    </citation>
    <scope>NUCLEOTIDE SEQUENCE [LARGE SCALE GENOMIC DNA]</scope>
    <source>
        <strain evidence="4 5">ALL</strain>
    </source>
</reference>
<comment type="caution">
    <text evidence="4">The sequence shown here is derived from an EMBL/GenBank/DDBJ whole genome shotgun (WGS) entry which is preliminary data.</text>
</comment>
<dbReference type="EMBL" id="AZBU02000001">
    <property type="protein sequence ID" value="TMS38705.1"/>
    <property type="molecule type" value="Genomic_DNA"/>
</dbReference>
<dbReference type="Gene3D" id="3.30.1140.32">
    <property type="entry name" value="Ribosomal protein S3, C-terminal domain"/>
    <property type="match status" value="1"/>
</dbReference>
<evidence type="ECO:0000256" key="1">
    <source>
        <dbReference type="ARBA" id="ARBA00010761"/>
    </source>
</evidence>